<proteinExistence type="predicted"/>
<accession>A0ACB9F189</accession>
<organism evidence="1 2">
    <name type="scientific">Cichorium intybus</name>
    <name type="common">Chicory</name>
    <dbReference type="NCBI Taxonomy" id="13427"/>
    <lineage>
        <taxon>Eukaryota</taxon>
        <taxon>Viridiplantae</taxon>
        <taxon>Streptophyta</taxon>
        <taxon>Embryophyta</taxon>
        <taxon>Tracheophyta</taxon>
        <taxon>Spermatophyta</taxon>
        <taxon>Magnoliopsida</taxon>
        <taxon>eudicotyledons</taxon>
        <taxon>Gunneridae</taxon>
        <taxon>Pentapetalae</taxon>
        <taxon>asterids</taxon>
        <taxon>campanulids</taxon>
        <taxon>Asterales</taxon>
        <taxon>Asteraceae</taxon>
        <taxon>Cichorioideae</taxon>
        <taxon>Cichorieae</taxon>
        <taxon>Cichoriinae</taxon>
        <taxon>Cichorium</taxon>
    </lineage>
</organism>
<evidence type="ECO:0000313" key="1">
    <source>
        <dbReference type="EMBL" id="KAI3764568.1"/>
    </source>
</evidence>
<dbReference type="EMBL" id="CM042011">
    <property type="protein sequence ID" value="KAI3764568.1"/>
    <property type="molecule type" value="Genomic_DNA"/>
</dbReference>
<keyword evidence="2" id="KW-1185">Reference proteome</keyword>
<protein>
    <submittedName>
        <fullName evidence="1">Uncharacterized protein</fullName>
    </submittedName>
</protein>
<name>A0ACB9F189_CICIN</name>
<dbReference type="Proteomes" id="UP001055811">
    <property type="component" value="Linkage Group LG03"/>
</dbReference>
<reference evidence="2" key="1">
    <citation type="journal article" date="2022" name="Mol. Ecol. Resour.">
        <title>The genomes of chicory, endive, great burdock and yacon provide insights into Asteraceae palaeo-polyploidization history and plant inulin production.</title>
        <authorList>
            <person name="Fan W."/>
            <person name="Wang S."/>
            <person name="Wang H."/>
            <person name="Wang A."/>
            <person name="Jiang F."/>
            <person name="Liu H."/>
            <person name="Zhao H."/>
            <person name="Xu D."/>
            <person name="Zhang Y."/>
        </authorList>
    </citation>
    <scope>NUCLEOTIDE SEQUENCE [LARGE SCALE GENOMIC DNA]</scope>
    <source>
        <strain evidence="2">cv. Punajuju</strain>
    </source>
</reference>
<sequence>MIGTCHNFIPEEWLDRGEALAPYGGGDRRRPCFSGGGDSRAFPDGGGGAFPDGVSDGDNTGVVAAPPAGDREGGEAVLSPRGGTTRSFIPGGVFNAKSGRPGGGFRGAIPATIAKIHNYISIKFRSRCVNLVMVFTGDGSGVHLSRGLSVPNPRYGEVGDGKVATLGLEKVAEVGGRTFSDLYMLSAVGEHGWYAVGEQGWKAVATGAYAPPDHRGADESPPFTAVVTHHICISIPPLCLFISTCALETIVDFLFAHTIVELLS</sequence>
<evidence type="ECO:0000313" key="2">
    <source>
        <dbReference type="Proteomes" id="UP001055811"/>
    </source>
</evidence>
<reference evidence="1 2" key="2">
    <citation type="journal article" date="2022" name="Mol. Ecol. Resour.">
        <title>The genomes of chicory, endive, great burdock and yacon provide insights into Asteraceae paleo-polyploidization history and plant inulin production.</title>
        <authorList>
            <person name="Fan W."/>
            <person name="Wang S."/>
            <person name="Wang H."/>
            <person name="Wang A."/>
            <person name="Jiang F."/>
            <person name="Liu H."/>
            <person name="Zhao H."/>
            <person name="Xu D."/>
            <person name="Zhang Y."/>
        </authorList>
    </citation>
    <scope>NUCLEOTIDE SEQUENCE [LARGE SCALE GENOMIC DNA]</scope>
    <source>
        <strain evidence="2">cv. Punajuju</strain>
        <tissue evidence="1">Leaves</tissue>
    </source>
</reference>
<comment type="caution">
    <text evidence="1">The sequence shown here is derived from an EMBL/GenBank/DDBJ whole genome shotgun (WGS) entry which is preliminary data.</text>
</comment>
<gene>
    <name evidence="1" type="ORF">L2E82_14579</name>
</gene>